<dbReference type="InterPro" id="IPR044730">
    <property type="entry name" value="RNase_H-like_dom_plant"/>
</dbReference>
<dbReference type="Proteomes" id="UP001417504">
    <property type="component" value="Unassembled WGS sequence"/>
</dbReference>
<dbReference type="InterPro" id="IPR052929">
    <property type="entry name" value="RNase_H-like_EbsB-rel"/>
</dbReference>
<organism evidence="2 3">
    <name type="scientific">Stephania japonica</name>
    <dbReference type="NCBI Taxonomy" id="461633"/>
    <lineage>
        <taxon>Eukaryota</taxon>
        <taxon>Viridiplantae</taxon>
        <taxon>Streptophyta</taxon>
        <taxon>Embryophyta</taxon>
        <taxon>Tracheophyta</taxon>
        <taxon>Spermatophyta</taxon>
        <taxon>Magnoliopsida</taxon>
        <taxon>Ranunculales</taxon>
        <taxon>Menispermaceae</taxon>
        <taxon>Menispermoideae</taxon>
        <taxon>Cissampelideae</taxon>
        <taxon>Stephania</taxon>
    </lineage>
</organism>
<dbReference type="PANTHER" id="PTHR47074">
    <property type="entry name" value="BNAC02G40300D PROTEIN"/>
    <property type="match status" value="1"/>
</dbReference>
<keyword evidence="3" id="KW-1185">Reference proteome</keyword>
<reference evidence="2 3" key="1">
    <citation type="submission" date="2024-01" db="EMBL/GenBank/DDBJ databases">
        <title>Genome assemblies of Stephania.</title>
        <authorList>
            <person name="Yang L."/>
        </authorList>
    </citation>
    <scope>NUCLEOTIDE SEQUENCE [LARGE SCALE GENOMIC DNA]</scope>
    <source>
        <strain evidence="2">QJT</strain>
        <tissue evidence="2">Leaf</tissue>
    </source>
</reference>
<name>A0AAP0EGW7_9MAGN</name>
<evidence type="ECO:0000313" key="2">
    <source>
        <dbReference type="EMBL" id="KAK9090303.1"/>
    </source>
</evidence>
<dbReference type="AlphaFoldDB" id="A0AAP0EGW7"/>
<accession>A0AAP0EGW7</accession>
<protein>
    <recommendedName>
        <fullName evidence="1">RNase H type-1 domain-containing protein</fullName>
    </recommendedName>
</protein>
<evidence type="ECO:0000313" key="3">
    <source>
        <dbReference type="Proteomes" id="UP001417504"/>
    </source>
</evidence>
<dbReference type="Pfam" id="PF13456">
    <property type="entry name" value="RVT_3"/>
    <property type="match status" value="1"/>
</dbReference>
<feature type="domain" description="RNase H type-1" evidence="1">
    <location>
        <begin position="5"/>
        <end position="113"/>
    </location>
</feature>
<comment type="caution">
    <text evidence="2">The sequence shown here is derived from an EMBL/GenBank/DDBJ whole genome shotgun (WGS) entry which is preliminary data.</text>
</comment>
<dbReference type="PANTHER" id="PTHR47074:SF48">
    <property type="entry name" value="POLYNUCLEOTIDYL TRANSFERASE, RIBONUCLEASE H-LIKE SUPERFAMILY PROTEIN"/>
    <property type="match status" value="1"/>
</dbReference>
<proteinExistence type="predicted"/>
<dbReference type="GO" id="GO:0003676">
    <property type="term" value="F:nucleic acid binding"/>
    <property type="evidence" value="ECO:0007669"/>
    <property type="project" value="InterPro"/>
</dbReference>
<dbReference type="EMBL" id="JBBNAE010000010">
    <property type="protein sequence ID" value="KAK9090303.1"/>
    <property type="molecule type" value="Genomic_DNA"/>
</dbReference>
<dbReference type="GO" id="GO:0004523">
    <property type="term" value="F:RNA-DNA hybrid ribonuclease activity"/>
    <property type="evidence" value="ECO:0007669"/>
    <property type="project" value="InterPro"/>
</dbReference>
<dbReference type="InterPro" id="IPR012337">
    <property type="entry name" value="RNaseH-like_sf"/>
</dbReference>
<dbReference type="Gene3D" id="3.30.420.10">
    <property type="entry name" value="Ribonuclease H-like superfamily/Ribonuclease H"/>
    <property type="match status" value="1"/>
</dbReference>
<dbReference type="CDD" id="cd06222">
    <property type="entry name" value="RNase_H_like"/>
    <property type="match status" value="1"/>
</dbReference>
<dbReference type="InterPro" id="IPR002156">
    <property type="entry name" value="RNaseH_domain"/>
</dbReference>
<dbReference type="SUPFAM" id="SSF53098">
    <property type="entry name" value="Ribonuclease H-like"/>
    <property type="match status" value="1"/>
</dbReference>
<evidence type="ECO:0000259" key="1">
    <source>
        <dbReference type="Pfam" id="PF13456"/>
    </source>
</evidence>
<dbReference type="InterPro" id="IPR036397">
    <property type="entry name" value="RNaseH_sf"/>
</dbReference>
<sequence length="136" mass="15233">MNRVGMGTCIRESQGGFLKGMAKAIPGNYSPVEAEAIMALRESLTWVHNPNYDKVIFELDAKNVIDRLKGPDGDESELGQLLKDCKLILSMHTNWSYTHVPRQVNEIAHRLARLSQSHIVHIECDVAPIEIQALLN</sequence>
<gene>
    <name evidence="2" type="ORF">Sjap_023480</name>
</gene>